<evidence type="ECO:0000313" key="3">
    <source>
        <dbReference type="Proteomes" id="UP000006039"/>
    </source>
</evidence>
<reference evidence="2" key="5">
    <citation type="submission" date="2018-04" db="UniProtKB">
        <authorList>
            <consortium name="EnsemblFungi"/>
        </authorList>
    </citation>
    <scope>IDENTIFICATION</scope>
    <source>
        <strain evidence="2">R3-111a-1</strain>
    </source>
</reference>
<dbReference type="VEuPathDB" id="FungiDB:GGTG_09717"/>
<reference evidence="2" key="4">
    <citation type="journal article" date="2015" name="G3 (Bethesda)">
        <title>Genome sequences of three phytopathogenic species of the Magnaporthaceae family of fungi.</title>
        <authorList>
            <person name="Okagaki L.H."/>
            <person name="Nunes C.C."/>
            <person name="Sailsbery J."/>
            <person name="Clay B."/>
            <person name="Brown D."/>
            <person name="John T."/>
            <person name="Oh Y."/>
            <person name="Young N."/>
            <person name="Fitzgerald M."/>
            <person name="Haas B.J."/>
            <person name="Zeng Q."/>
            <person name="Young S."/>
            <person name="Adiconis X."/>
            <person name="Fan L."/>
            <person name="Levin J.Z."/>
            <person name="Mitchell T.K."/>
            <person name="Okubara P.A."/>
            <person name="Farman M.L."/>
            <person name="Kohn L.M."/>
            <person name="Birren B."/>
            <person name="Ma L.-J."/>
            <person name="Dean R.A."/>
        </authorList>
    </citation>
    <scope>NUCLEOTIDE SEQUENCE</scope>
    <source>
        <strain evidence="2">R3-111a-1</strain>
    </source>
</reference>
<reference evidence="1" key="3">
    <citation type="submission" date="2010-09" db="EMBL/GenBank/DDBJ databases">
        <title>Annotation of Gaeumannomyces graminis var. tritici R3-111a-1.</title>
        <authorList>
            <consortium name="The Broad Institute Genome Sequencing Platform"/>
            <person name="Ma L.-J."/>
            <person name="Dead R."/>
            <person name="Young S.K."/>
            <person name="Zeng Q."/>
            <person name="Gargeya S."/>
            <person name="Fitzgerald M."/>
            <person name="Haas B."/>
            <person name="Abouelleil A."/>
            <person name="Alvarado L."/>
            <person name="Arachchi H.M."/>
            <person name="Berlin A."/>
            <person name="Brown A."/>
            <person name="Chapman S.B."/>
            <person name="Chen Z."/>
            <person name="Dunbar C."/>
            <person name="Freedman E."/>
            <person name="Gearin G."/>
            <person name="Gellesch M."/>
            <person name="Goldberg J."/>
            <person name="Griggs A."/>
            <person name="Gujja S."/>
            <person name="Heiman D."/>
            <person name="Howarth C."/>
            <person name="Larson L."/>
            <person name="Lui A."/>
            <person name="MacDonald P.J.P."/>
            <person name="Mehta T."/>
            <person name="Montmayeur A."/>
            <person name="Murphy C."/>
            <person name="Neiman D."/>
            <person name="Pearson M."/>
            <person name="Priest M."/>
            <person name="Roberts A."/>
            <person name="Saif S."/>
            <person name="Shea T."/>
            <person name="Shenoy N."/>
            <person name="Sisk P."/>
            <person name="Stolte C."/>
            <person name="Sykes S."/>
            <person name="Yandava C."/>
            <person name="Wortman J."/>
            <person name="Nusbaum C."/>
            <person name="Birren B."/>
        </authorList>
    </citation>
    <scope>NUCLEOTIDE SEQUENCE</scope>
    <source>
        <strain evidence="1">R3-111a-1</strain>
    </source>
</reference>
<keyword evidence="3" id="KW-1185">Reference proteome</keyword>
<protein>
    <submittedName>
        <fullName evidence="1 2">Uncharacterized protein</fullName>
    </submittedName>
</protein>
<dbReference type="RefSeq" id="XP_009225839.1">
    <property type="nucleotide sequence ID" value="XM_009227575.1"/>
</dbReference>
<evidence type="ECO:0000313" key="2">
    <source>
        <dbReference type="EnsemblFungi" id="EJT72865"/>
    </source>
</evidence>
<sequence>MDTRLLEPLTNPLFLFHSSMCRRMALAAPLGRPSGWDRHPNLACLPTSSPGAHHESPHGCNE</sequence>
<dbReference type="EnsemblFungi" id="EJT72865">
    <property type="protein sequence ID" value="EJT72865"/>
    <property type="gene ID" value="GGTG_09717"/>
</dbReference>
<dbReference type="EMBL" id="GL385399">
    <property type="protein sequence ID" value="EJT72865.1"/>
    <property type="molecule type" value="Genomic_DNA"/>
</dbReference>
<gene>
    <name evidence="2" type="primary">20350175</name>
    <name evidence="1" type="ORF">GGTG_09717</name>
</gene>
<reference evidence="3" key="1">
    <citation type="submission" date="2010-07" db="EMBL/GenBank/DDBJ databases">
        <title>The genome sequence of Gaeumannomyces graminis var. tritici strain R3-111a-1.</title>
        <authorList>
            <consortium name="The Broad Institute Genome Sequencing Platform"/>
            <person name="Ma L.-J."/>
            <person name="Dead R."/>
            <person name="Young S."/>
            <person name="Zeng Q."/>
            <person name="Koehrsen M."/>
            <person name="Alvarado L."/>
            <person name="Berlin A."/>
            <person name="Chapman S.B."/>
            <person name="Chen Z."/>
            <person name="Freedman E."/>
            <person name="Gellesch M."/>
            <person name="Goldberg J."/>
            <person name="Griggs A."/>
            <person name="Gujja S."/>
            <person name="Heilman E.R."/>
            <person name="Heiman D."/>
            <person name="Hepburn T."/>
            <person name="Howarth C."/>
            <person name="Jen D."/>
            <person name="Larson L."/>
            <person name="Mehta T."/>
            <person name="Neiman D."/>
            <person name="Pearson M."/>
            <person name="Roberts A."/>
            <person name="Saif S."/>
            <person name="Shea T."/>
            <person name="Shenoy N."/>
            <person name="Sisk P."/>
            <person name="Stolte C."/>
            <person name="Sykes S."/>
            <person name="Walk T."/>
            <person name="White J."/>
            <person name="Yandava C."/>
            <person name="Haas B."/>
            <person name="Nusbaum C."/>
            <person name="Birren B."/>
        </authorList>
    </citation>
    <scope>NUCLEOTIDE SEQUENCE [LARGE SCALE GENOMIC DNA]</scope>
    <source>
        <strain evidence="3">R3-111a-1</strain>
    </source>
</reference>
<dbReference type="GeneID" id="20350175"/>
<dbReference type="Proteomes" id="UP000006039">
    <property type="component" value="Unassembled WGS sequence"/>
</dbReference>
<organism evidence="1">
    <name type="scientific">Gaeumannomyces tritici (strain R3-111a-1)</name>
    <name type="common">Wheat and barley take-all root rot fungus</name>
    <name type="synonym">Gaeumannomyces graminis var. tritici</name>
    <dbReference type="NCBI Taxonomy" id="644352"/>
    <lineage>
        <taxon>Eukaryota</taxon>
        <taxon>Fungi</taxon>
        <taxon>Dikarya</taxon>
        <taxon>Ascomycota</taxon>
        <taxon>Pezizomycotina</taxon>
        <taxon>Sordariomycetes</taxon>
        <taxon>Sordariomycetidae</taxon>
        <taxon>Magnaporthales</taxon>
        <taxon>Magnaporthaceae</taxon>
        <taxon>Gaeumannomyces</taxon>
    </lineage>
</organism>
<name>J3P882_GAET3</name>
<proteinExistence type="predicted"/>
<reference evidence="1" key="2">
    <citation type="submission" date="2010-07" db="EMBL/GenBank/DDBJ databases">
        <authorList>
            <consortium name="The Broad Institute Genome Sequencing Platform"/>
            <consortium name="Broad Institute Genome Sequencing Center for Infectious Disease"/>
            <person name="Ma L.-J."/>
            <person name="Dead R."/>
            <person name="Young S."/>
            <person name="Zeng Q."/>
            <person name="Koehrsen M."/>
            <person name="Alvarado L."/>
            <person name="Berlin A."/>
            <person name="Chapman S.B."/>
            <person name="Chen Z."/>
            <person name="Freedman E."/>
            <person name="Gellesch M."/>
            <person name="Goldberg J."/>
            <person name="Griggs A."/>
            <person name="Gujja S."/>
            <person name="Heilman E.R."/>
            <person name="Heiman D."/>
            <person name="Hepburn T."/>
            <person name="Howarth C."/>
            <person name="Jen D."/>
            <person name="Larson L."/>
            <person name="Mehta T."/>
            <person name="Neiman D."/>
            <person name="Pearson M."/>
            <person name="Roberts A."/>
            <person name="Saif S."/>
            <person name="Shea T."/>
            <person name="Shenoy N."/>
            <person name="Sisk P."/>
            <person name="Stolte C."/>
            <person name="Sykes S."/>
            <person name="Walk T."/>
            <person name="White J."/>
            <person name="Yandava C."/>
            <person name="Haas B."/>
            <person name="Nusbaum C."/>
            <person name="Birren B."/>
        </authorList>
    </citation>
    <scope>NUCLEOTIDE SEQUENCE</scope>
    <source>
        <strain evidence="1">R3-111a-1</strain>
    </source>
</reference>
<dbReference type="HOGENOM" id="CLU_2904324_0_0_1"/>
<dbReference type="AlphaFoldDB" id="J3P882"/>
<accession>J3P882</accession>
<evidence type="ECO:0000313" key="1">
    <source>
        <dbReference type="EMBL" id="EJT72865.1"/>
    </source>
</evidence>